<evidence type="ECO:0000313" key="2">
    <source>
        <dbReference type="Proteomes" id="UP000045285"/>
    </source>
</evidence>
<sequence length="50" mass="5489">MRDQPESVGINCDRRTKIDRDLALIGPALPHSLLEIAAQTKSPGQICRGF</sequence>
<organism evidence="1 2">
    <name type="scientific">Mesorhizobium plurifarium</name>
    <dbReference type="NCBI Taxonomy" id="69974"/>
    <lineage>
        <taxon>Bacteria</taxon>
        <taxon>Pseudomonadati</taxon>
        <taxon>Pseudomonadota</taxon>
        <taxon>Alphaproteobacteria</taxon>
        <taxon>Hyphomicrobiales</taxon>
        <taxon>Phyllobacteriaceae</taxon>
        <taxon>Mesorhizobium</taxon>
    </lineage>
</organism>
<dbReference type="AlphaFoldDB" id="A0A090ECB0"/>
<proteinExistence type="predicted"/>
<gene>
    <name evidence="1" type="ORF">MPL3356_540040</name>
</gene>
<accession>A0A090ECB0</accession>
<reference evidence="2" key="1">
    <citation type="submission" date="2014-08" db="EMBL/GenBank/DDBJ databases">
        <authorList>
            <person name="Moulin L."/>
        </authorList>
    </citation>
    <scope>NUCLEOTIDE SEQUENCE [LARGE SCALE GENOMIC DNA]</scope>
</reference>
<evidence type="ECO:0000313" key="1">
    <source>
        <dbReference type="EMBL" id="CDX25289.1"/>
    </source>
</evidence>
<name>A0A090ECB0_MESPL</name>
<dbReference type="Proteomes" id="UP000045285">
    <property type="component" value="Unassembled WGS sequence"/>
</dbReference>
<protein>
    <submittedName>
        <fullName evidence="1">Uncharacterized protein</fullName>
    </submittedName>
</protein>
<keyword evidence="2" id="KW-1185">Reference proteome</keyword>
<dbReference type="EMBL" id="CCMZ01000050">
    <property type="protein sequence ID" value="CDX25289.1"/>
    <property type="molecule type" value="Genomic_DNA"/>
</dbReference>